<dbReference type="PANTHER" id="PTHR22888">
    <property type="entry name" value="CYTOCHROME C OXIDASE, SUBUNIT II"/>
    <property type="match status" value="1"/>
</dbReference>
<dbReference type="GO" id="GO:0004129">
    <property type="term" value="F:cytochrome-c oxidase activity"/>
    <property type="evidence" value="ECO:0007669"/>
    <property type="project" value="UniProtKB-EC"/>
</dbReference>
<dbReference type="PROSITE" id="PS50857">
    <property type="entry name" value="COX2_CUA"/>
    <property type="match status" value="1"/>
</dbReference>
<dbReference type="EC" id="7.1.1.9" evidence="4"/>
<comment type="cofactor">
    <cofactor evidence="1">
        <name>Cu cation</name>
        <dbReference type="ChEBI" id="CHEBI:23378"/>
    </cofactor>
</comment>
<gene>
    <name evidence="18" type="primary">cox2</name>
</gene>
<accession>A0A8F2TFF6</accession>
<comment type="catalytic activity">
    <reaction evidence="15">
        <text>4 Fe(II)-[cytochrome c] + O2 + 8 H(+)(in) = 4 Fe(III)-[cytochrome c] + 2 H2O + 4 H(+)(out)</text>
        <dbReference type="Rhea" id="RHEA:11436"/>
        <dbReference type="Rhea" id="RHEA-COMP:10350"/>
        <dbReference type="Rhea" id="RHEA-COMP:14399"/>
        <dbReference type="ChEBI" id="CHEBI:15377"/>
        <dbReference type="ChEBI" id="CHEBI:15378"/>
        <dbReference type="ChEBI" id="CHEBI:15379"/>
        <dbReference type="ChEBI" id="CHEBI:29033"/>
        <dbReference type="ChEBI" id="CHEBI:29034"/>
        <dbReference type="EC" id="7.1.1.9"/>
    </reaction>
    <physiologicalReaction direction="left-to-right" evidence="15">
        <dbReference type="Rhea" id="RHEA:11437"/>
    </physiologicalReaction>
</comment>
<dbReference type="AlphaFoldDB" id="A0A8F2TFF6"/>
<dbReference type="GO" id="GO:0005507">
    <property type="term" value="F:copper ion binding"/>
    <property type="evidence" value="ECO:0007669"/>
    <property type="project" value="InterPro"/>
</dbReference>
<feature type="domain" description="Cytochrome oxidase subunit II copper A binding" evidence="17">
    <location>
        <begin position="79"/>
        <end position="192"/>
    </location>
</feature>
<dbReference type="InterPro" id="IPR002429">
    <property type="entry name" value="CcO_II-like_C"/>
</dbReference>
<dbReference type="PANTHER" id="PTHR22888:SF9">
    <property type="entry name" value="CYTOCHROME C OXIDASE SUBUNIT 2"/>
    <property type="match status" value="1"/>
</dbReference>
<dbReference type="PRINTS" id="PR01166">
    <property type="entry name" value="CYCOXIDASEII"/>
</dbReference>
<name>A0A8F2TFF6_9PLAT</name>
<geneLocation type="mitochondrion" evidence="18"/>
<dbReference type="InterPro" id="IPR008972">
    <property type="entry name" value="Cupredoxin"/>
</dbReference>
<keyword evidence="6 16" id="KW-0812">Transmembrane</keyword>
<dbReference type="GO" id="GO:0042773">
    <property type="term" value="P:ATP synthesis coupled electron transport"/>
    <property type="evidence" value="ECO:0007669"/>
    <property type="project" value="TreeGrafter"/>
</dbReference>
<evidence type="ECO:0000256" key="15">
    <source>
        <dbReference type="ARBA" id="ARBA00049512"/>
    </source>
</evidence>
<keyword evidence="5" id="KW-0813">Transport</keyword>
<keyword evidence="18" id="KW-0496">Mitochondrion</keyword>
<keyword evidence="11 16" id="KW-1133">Transmembrane helix</keyword>
<keyword evidence="8" id="KW-0460">Magnesium</keyword>
<evidence type="ECO:0000259" key="17">
    <source>
        <dbReference type="PROSITE" id="PS50857"/>
    </source>
</evidence>
<evidence type="ECO:0000256" key="7">
    <source>
        <dbReference type="ARBA" id="ARBA00022723"/>
    </source>
</evidence>
<feature type="transmembrane region" description="Helical" evidence="16">
    <location>
        <begin position="48"/>
        <end position="73"/>
    </location>
</feature>
<dbReference type="InterPro" id="IPR036257">
    <property type="entry name" value="Cyt_c_oxidase_su2_TM_sf"/>
</dbReference>
<evidence type="ECO:0000256" key="9">
    <source>
        <dbReference type="ARBA" id="ARBA00022967"/>
    </source>
</evidence>
<keyword evidence="12" id="KW-0186">Copper</keyword>
<evidence type="ECO:0000256" key="10">
    <source>
        <dbReference type="ARBA" id="ARBA00022982"/>
    </source>
</evidence>
<evidence type="ECO:0000256" key="14">
    <source>
        <dbReference type="ARBA" id="ARBA00031389"/>
    </source>
</evidence>
<dbReference type="GO" id="GO:0016020">
    <property type="term" value="C:membrane"/>
    <property type="evidence" value="ECO:0007669"/>
    <property type="project" value="UniProtKB-SubCell"/>
</dbReference>
<dbReference type="PROSITE" id="PS00078">
    <property type="entry name" value="COX2"/>
    <property type="match status" value="1"/>
</dbReference>
<evidence type="ECO:0000256" key="1">
    <source>
        <dbReference type="ARBA" id="ARBA00001935"/>
    </source>
</evidence>
<dbReference type="InterPro" id="IPR001505">
    <property type="entry name" value="Copper_CuA"/>
</dbReference>
<keyword evidence="7" id="KW-0479">Metal-binding</keyword>
<feature type="transmembrane region" description="Helical" evidence="16">
    <location>
        <begin position="12"/>
        <end position="36"/>
    </location>
</feature>
<dbReference type="InterPro" id="IPR045187">
    <property type="entry name" value="CcO_II"/>
</dbReference>
<proteinExistence type="inferred from homology"/>
<evidence type="ECO:0000256" key="13">
    <source>
        <dbReference type="ARBA" id="ARBA00023136"/>
    </source>
</evidence>
<evidence type="ECO:0000313" key="18">
    <source>
        <dbReference type="EMBL" id="QWV61007.1"/>
    </source>
</evidence>
<sequence length="192" mass="21216">MNLNVLYYDAATYAVCLCVFIAVAVVAMLCLLLFSIKGVCEVKSESSLIEFIWTVIPTFWVGLLCVLNVGIVMNESEGETCSSVKVIGRQWYWSYDFDGSEYDSFMTQLVNNVDNPLRLEYGVPSRLLVTSSDVIHSFSLPDLGIKLDAVPGRINQVVVTPDRLGSYVGYCSELCGTGHSYMPIIAEVVLIN</sequence>
<evidence type="ECO:0000256" key="3">
    <source>
        <dbReference type="ARBA" id="ARBA00007866"/>
    </source>
</evidence>
<comment type="similarity">
    <text evidence="3">Belongs to the cytochrome c oxidase subunit 2 family.</text>
</comment>
<dbReference type="Gene3D" id="2.60.40.420">
    <property type="entry name" value="Cupredoxins - blue copper proteins"/>
    <property type="match status" value="1"/>
</dbReference>
<evidence type="ECO:0000256" key="16">
    <source>
        <dbReference type="SAM" id="Phobius"/>
    </source>
</evidence>
<evidence type="ECO:0000256" key="6">
    <source>
        <dbReference type="ARBA" id="ARBA00022692"/>
    </source>
</evidence>
<organism evidence="18">
    <name type="scientific">Euryhaliotrema johni</name>
    <dbReference type="NCBI Taxonomy" id="2849187"/>
    <lineage>
        <taxon>Eukaryota</taxon>
        <taxon>Metazoa</taxon>
        <taxon>Spiralia</taxon>
        <taxon>Lophotrochozoa</taxon>
        <taxon>Platyhelminthes</taxon>
        <taxon>Monogenea</taxon>
        <taxon>Monopisthocotylea</taxon>
        <taxon>Dactylogyridea</taxon>
        <taxon>Ancyrocephalidae</taxon>
        <taxon>Euryhaliotrema</taxon>
    </lineage>
</organism>
<protein>
    <recommendedName>
        <fullName evidence="4">cytochrome-c oxidase</fullName>
        <ecNumber evidence="4">7.1.1.9</ecNumber>
    </recommendedName>
    <alternativeName>
        <fullName evidence="14">Cytochrome c oxidase polypeptide II</fullName>
    </alternativeName>
</protein>
<evidence type="ECO:0000256" key="5">
    <source>
        <dbReference type="ARBA" id="ARBA00022448"/>
    </source>
</evidence>
<evidence type="ECO:0000256" key="12">
    <source>
        <dbReference type="ARBA" id="ARBA00023008"/>
    </source>
</evidence>
<evidence type="ECO:0000256" key="8">
    <source>
        <dbReference type="ARBA" id="ARBA00022842"/>
    </source>
</evidence>
<keyword evidence="9" id="KW-1278">Translocase</keyword>
<dbReference type="SUPFAM" id="SSF81464">
    <property type="entry name" value="Cytochrome c oxidase subunit II-like, transmembrane region"/>
    <property type="match status" value="1"/>
</dbReference>
<dbReference type="Pfam" id="PF00116">
    <property type="entry name" value="COX2"/>
    <property type="match status" value="1"/>
</dbReference>
<reference evidence="18" key="1">
    <citation type="journal article" date="2019" name="Int. J. Parasitol.">
        <title>Homoplasy or plesiomorphy? Reconstruction of the evolutionary history of mitochondrial gene order rearrangements in the subphylum Neodermata.</title>
        <authorList>
            <person name="Zhang D."/>
            <person name="Li W.X."/>
            <person name="Zou H."/>
            <person name="Wu S.G."/>
            <person name="Li M."/>
            <person name="Jakovlic I."/>
            <person name="Zhang J."/>
            <person name="Chen R."/>
            <person name="Wang G."/>
        </authorList>
    </citation>
    <scope>NUCLEOTIDE SEQUENCE</scope>
</reference>
<evidence type="ECO:0000256" key="11">
    <source>
        <dbReference type="ARBA" id="ARBA00022989"/>
    </source>
</evidence>
<evidence type="ECO:0000256" key="2">
    <source>
        <dbReference type="ARBA" id="ARBA00004141"/>
    </source>
</evidence>
<comment type="subcellular location">
    <subcellularLocation>
        <location evidence="2">Membrane</location>
        <topology evidence="2">Multi-pass membrane protein</topology>
    </subcellularLocation>
</comment>
<dbReference type="SUPFAM" id="SSF49503">
    <property type="entry name" value="Cupredoxins"/>
    <property type="match status" value="1"/>
</dbReference>
<evidence type="ECO:0000256" key="4">
    <source>
        <dbReference type="ARBA" id="ARBA00012949"/>
    </source>
</evidence>
<dbReference type="Gene3D" id="1.10.287.90">
    <property type="match status" value="1"/>
</dbReference>
<keyword evidence="10" id="KW-0249">Electron transport</keyword>
<keyword evidence="13 16" id="KW-0472">Membrane</keyword>
<dbReference type="EMBL" id="MH700477">
    <property type="protein sequence ID" value="QWV61007.1"/>
    <property type="molecule type" value="Genomic_DNA"/>
</dbReference>